<dbReference type="GO" id="GO:0000502">
    <property type="term" value="C:proteasome complex"/>
    <property type="evidence" value="ECO:0007669"/>
    <property type="project" value="UniProtKB-KW"/>
</dbReference>
<dbReference type="RefSeq" id="XP_019038506.1">
    <property type="nucleotide sequence ID" value="XM_019184954.1"/>
</dbReference>
<dbReference type="Pfam" id="PF24492">
    <property type="entry name" value="HEAT_ECM29"/>
    <property type="match status" value="1"/>
</dbReference>
<evidence type="ECO:0000256" key="3">
    <source>
        <dbReference type="ARBA" id="ARBA00022737"/>
    </source>
</evidence>
<keyword evidence="9" id="KW-1185">Reference proteome</keyword>
<dbReference type="Gene3D" id="1.25.10.10">
    <property type="entry name" value="Leucine-rich Repeat Variant"/>
    <property type="match status" value="3"/>
</dbReference>
<dbReference type="Proteomes" id="UP000094112">
    <property type="component" value="Unassembled WGS sequence"/>
</dbReference>
<accession>A0A1E3P1E1</accession>
<dbReference type="PANTHER" id="PTHR23346">
    <property type="entry name" value="TRANSLATIONAL ACTIVATOR GCN1-RELATED"/>
    <property type="match status" value="1"/>
</dbReference>
<evidence type="ECO:0000259" key="6">
    <source>
        <dbReference type="Pfam" id="PF13001"/>
    </source>
</evidence>
<reference evidence="8 9" key="1">
    <citation type="journal article" date="2016" name="Proc. Natl. Acad. Sci. U.S.A.">
        <title>Comparative genomics of biotechnologically important yeasts.</title>
        <authorList>
            <person name="Riley R."/>
            <person name="Haridas S."/>
            <person name="Wolfe K.H."/>
            <person name="Lopes M.R."/>
            <person name="Hittinger C.T."/>
            <person name="Goeker M."/>
            <person name="Salamov A.A."/>
            <person name="Wisecaver J.H."/>
            <person name="Long T.M."/>
            <person name="Calvey C.H."/>
            <person name="Aerts A.L."/>
            <person name="Barry K.W."/>
            <person name="Choi C."/>
            <person name="Clum A."/>
            <person name="Coughlan A.Y."/>
            <person name="Deshpande S."/>
            <person name="Douglass A.P."/>
            <person name="Hanson S.J."/>
            <person name="Klenk H.-P."/>
            <person name="LaButti K.M."/>
            <person name="Lapidus A."/>
            <person name="Lindquist E.A."/>
            <person name="Lipzen A.M."/>
            <person name="Meier-Kolthoff J.P."/>
            <person name="Ohm R.A."/>
            <person name="Otillar R.P."/>
            <person name="Pangilinan J.L."/>
            <person name="Peng Y."/>
            <person name="Rokas A."/>
            <person name="Rosa C.A."/>
            <person name="Scheuner C."/>
            <person name="Sibirny A.A."/>
            <person name="Slot J.C."/>
            <person name="Stielow J.B."/>
            <person name="Sun H."/>
            <person name="Kurtzman C.P."/>
            <person name="Blackwell M."/>
            <person name="Grigoriev I.V."/>
            <person name="Jeffries T.W."/>
        </authorList>
    </citation>
    <scope>NUCLEOTIDE SEQUENCE [LARGE SCALE GENOMIC DNA]</scope>
    <source>
        <strain evidence="9">ATCC 58044 / CBS 1984 / NCYC 433 / NRRL Y-366-8</strain>
    </source>
</reference>
<dbReference type="GeneID" id="30202200"/>
<dbReference type="InterPro" id="IPR011989">
    <property type="entry name" value="ARM-like"/>
</dbReference>
<dbReference type="InterPro" id="IPR055443">
    <property type="entry name" value="HEAT_ECM29"/>
</dbReference>
<dbReference type="GO" id="GO:0036503">
    <property type="term" value="P:ERAD pathway"/>
    <property type="evidence" value="ECO:0007669"/>
    <property type="project" value="TreeGrafter"/>
</dbReference>
<keyword evidence="3" id="KW-0677">Repeat</keyword>
<feature type="domain" description="Proteasome adapter and scaffold protein ECM29 HEAT-repeat" evidence="7">
    <location>
        <begin position="1293"/>
        <end position="1454"/>
    </location>
</feature>
<evidence type="ECO:0000259" key="7">
    <source>
        <dbReference type="Pfam" id="PF24492"/>
    </source>
</evidence>
<dbReference type="GO" id="GO:0042030">
    <property type="term" value="F:ATPase inhibitor activity"/>
    <property type="evidence" value="ECO:0007669"/>
    <property type="project" value="EnsemblFungi"/>
</dbReference>
<gene>
    <name evidence="8" type="ORF">WICANDRAFT_79817</name>
</gene>
<keyword evidence="2" id="KW-0963">Cytoplasm</keyword>
<feature type="domain" description="Proteasome component Ecm29 N-terminal" evidence="6">
    <location>
        <begin position="9"/>
        <end position="512"/>
    </location>
</feature>
<evidence type="ECO:0000313" key="8">
    <source>
        <dbReference type="EMBL" id="ODQ59299.1"/>
    </source>
</evidence>
<protein>
    <recommendedName>
        <fullName evidence="10">Proteasome component ECM29</fullName>
    </recommendedName>
</protein>
<dbReference type="GO" id="GO:0005634">
    <property type="term" value="C:nucleus"/>
    <property type="evidence" value="ECO:0007669"/>
    <property type="project" value="EnsemblFungi"/>
</dbReference>
<dbReference type="PANTHER" id="PTHR23346:SF19">
    <property type="entry name" value="PROTEASOME ADAPTER AND SCAFFOLD PROTEIN ECM29"/>
    <property type="match status" value="1"/>
</dbReference>
<organism evidence="8 9">
    <name type="scientific">Wickerhamomyces anomalus (strain ATCC 58044 / CBS 1984 / NCYC 433 / NRRL Y-366-8)</name>
    <name type="common">Yeast</name>
    <name type="synonym">Hansenula anomala</name>
    <dbReference type="NCBI Taxonomy" id="683960"/>
    <lineage>
        <taxon>Eukaryota</taxon>
        <taxon>Fungi</taxon>
        <taxon>Dikarya</taxon>
        <taxon>Ascomycota</taxon>
        <taxon>Saccharomycotina</taxon>
        <taxon>Saccharomycetes</taxon>
        <taxon>Phaffomycetales</taxon>
        <taxon>Wickerhamomycetaceae</taxon>
        <taxon>Wickerhamomyces</taxon>
    </lineage>
</organism>
<dbReference type="GO" id="GO:0060090">
    <property type="term" value="F:molecular adaptor activity"/>
    <property type="evidence" value="ECO:0007669"/>
    <property type="project" value="EnsemblFungi"/>
</dbReference>
<dbReference type="InterPro" id="IPR024372">
    <property type="entry name" value="Ecm29_N"/>
</dbReference>
<evidence type="ECO:0000256" key="5">
    <source>
        <dbReference type="SAM" id="MobiDB-lite"/>
    </source>
</evidence>
<dbReference type="EMBL" id="KV454211">
    <property type="protein sequence ID" value="ODQ59299.1"/>
    <property type="molecule type" value="Genomic_DNA"/>
</dbReference>
<dbReference type="InterPro" id="IPR016024">
    <property type="entry name" value="ARM-type_fold"/>
</dbReference>
<evidence type="ECO:0000256" key="4">
    <source>
        <dbReference type="ARBA" id="ARBA00022942"/>
    </source>
</evidence>
<dbReference type="OrthoDB" id="16066at2759"/>
<feature type="region of interest" description="Disordered" evidence="5">
    <location>
        <begin position="1668"/>
        <end position="1690"/>
    </location>
</feature>
<proteinExistence type="predicted"/>
<comment type="subcellular location">
    <subcellularLocation>
        <location evidence="1">Cytoplasm</location>
    </subcellularLocation>
</comment>
<dbReference type="Pfam" id="PF23731">
    <property type="entry name" value="ARM_ECM29_C"/>
    <property type="match status" value="1"/>
</dbReference>
<evidence type="ECO:0008006" key="10">
    <source>
        <dbReference type="Google" id="ProtNLM"/>
    </source>
</evidence>
<dbReference type="GO" id="GO:0043248">
    <property type="term" value="P:proteasome assembly"/>
    <property type="evidence" value="ECO:0007669"/>
    <property type="project" value="EnsemblFungi"/>
</dbReference>
<evidence type="ECO:0000313" key="9">
    <source>
        <dbReference type="Proteomes" id="UP000094112"/>
    </source>
</evidence>
<name>A0A1E3P1E1_WICAA</name>
<keyword evidence="4" id="KW-0647">Proteasome</keyword>
<dbReference type="GO" id="GO:0005737">
    <property type="term" value="C:cytoplasm"/>
    <property type="evidence" value="ECO:0007669"/>
    <property type="project" value="UniProtKB-SubCell"/>
</dbReference>
<evidence type="ECO:0000256" key="2">
    <source>
        <dbReference type="ARBA" id="ARBA00022490"/>
    </source>
</evidence>
<sequence length="1841" mass="203826">MADQELSLINKVELRIALADSDQKFQSALDLYLCPLLMKLSSIHGAVRQEILKFIQHLIPRINSYREIKLPTLKLIQQAKNQTSNADASTVQLYSLLFASKGIDRLSVEEKRELLPEVIHGVHNFGDNGVAARLFHIFCKLLQGWKTPDRGTDDFKQLRQDLAIDTNDEKFLVDKIEKLFLLAPVINDDGVIPKGYTCPGLSSKDTAFLTYDAGVSYKNDDLSNAKKNIVSFIPLFHDENLVTLLLIGVCDSNDSVSNASASLYRKINIPYEDGKLIDHLISLFIGDKEIPRSPVKSPIQERFLSVMIDSKIATKSKHIPIITSLGLNASRYPKLKAATIQFIQAVAKNGGDAILAGGESAEYSVNVAAQLRNNLHAEGWPKLETTQGSNYANDIKHRQLQYEALGDILKKDFNLVKDISYIEFLLDSLIGDLPVLRTTIQEALSSLVVHLPNLSLESKNKLKKILIPILEQDNFSDEGMDAINAVRFVAIKYINAAFPFEDHEARYLNVLGTSAKNRSDVIEEAQKGLHPYWFNILQSSNTAEFKSTNELMGVGNKVKFPRFCDFVNKLVTEVDGARNSDSSALRHAMIPAVEFALHVLVTQAIGNKSTVVVQDQEWITRLEKGLEHDETVISSVKKELQNVEGLSNFLSILLDEFAVKDNYGKDIAVSDISSPIFGKLFLKLISLSPQTVVEKLSPQVPRLIAIVENAKVTREDTIQQAANSIGIIASHPINSNEDNLQLLQNIVAFLQGADTKQLNNHGRLLTLGFLTSRLFLRGRDILSNDDVQKVYGIIGESVSSTDSRLSGAAITATSQLAQFGGFGPDLTNPDVDVIKKQILESLKAKVKKLGEKSMIAWSLLSLSEVESDSKDFTIFEEVIYDTHTTKQVESLFTSGEAFSIIAAGWDSKFLQKQVDIQSDDLKFRAAPRKTRLDFILSKILQASSSTKPSLRKAGCIWLLSIVQYCGHLPIIEEKSGSIHVTFMKFLADRDELVQEAASRGLSMIYELGNADLKETLVKSLLRSFTESTSSAKLGAGTVSEDTELFEPGVLKTDDGSVSTYKDILNLASEVGDPSLVYKFMSLAKSSALWSSRKGIAFGLGSIMSKSSLDKLLFENSSLSNRLIPKLYRYRFDPNPSVARSMNDIWTTIVQDSSKTIDEYHEGILKELLTGMGNKEWRVREASTVALTDLLQALNKDKYQDRMEEIWTMGFRAIDDIKDSVRKAGGGLTRSLSQMLVNSIKVESGSSETNAKEVLSKLLPFLLGTKGIQSDAEDVRDFSLETILKLVKRGGKAIKPFIAELIDQFVLLMSTLEPQIINYLTLNADKYNLKHDDIDAKRLQSIGSSPMMNALERLIDLIDDDIIGDVVVRIQSTVKKSVGLPSKAAASRLFVTLVVRHLQLLKPYGEVLLNTCISQLNDRNTTVSSSFATAAGYVCRVCSVDVVAKYGEKIQASYFESEDEKSKIVAGVASEAVSKYSGDRFASVASAFLPVAFVAKNDANKEVAKNFESEWTENTSGNGAVKLYIHEICALVKQYITSPQFSVRQTSAKSIAEACNAIDGATGIGSSADELFEVLMNACQGRSWNGKEDVLQALVSLSSKSKPFVDSHPELLAKINKIVITEAKRRNKDYQKHAIVSLGEFASIYPSEELHDQVLEIFEPLLSDEYYESEDEDEDMEKDEHKTVNAKSSQKNLTREAQRMKALSSLVKSFQIYPDKTYHPELLEFTLKALEGTINSNVIIPTWRSQIAVDEGLSKIAEVLKGASNIDSNNVDLLIKTWEIIFKNNTKTEDVENVKIHTVRAGKALIGLKNENIKYKVVDALKALDAIEPSSVIKVEIGNALA</sequence>
<evidence type="ECO:0000256" key="1">
    <source>
        <dbReference type="ARBA" id="ARBA00004496"/>
    </source>
</evidence>
<dbReference type="STRING" id="683960.A0A1E3P1E1"/>
<dbReference type="Pfam" id="PF13001">
    <property type="entry name" value="ECM29_N"/>
    <property type="match status" value="1"/>
</dbReference>
<dbReference type="SUPFAM" id="SSF48371">
    <property type="entry name" value="ARM repeat"/>
    <property type="match status" value="2"/>
</dbReference>